<feature type="domain" description="Potassium channel" evidence="10">
    <location>
        <begin position="277"/>
        <end position="345"/>
    </location>
</feature>
<evidence type="ECO:0000256" key="1">
    <source>
        <dbReference type="ARBA" id="ARBA00004141"/>
    </source>
</evidence>
<dbReference type="AlphaFoldDB" id="A0AAV4X5T5"/>
<feature type="compositionally biased region" description="Basic and acidic residues" evidence="8">
    <location>
        <begin position="23"/>
        <end position="101"/>
    </location>
</feature>
<dbReference type="InterPro" id="IPR013099">
    <property type="entry name" value="K_chnl_dom"/>
</dbReference>
<proteinExistence type="predicted"/>
<feature type="transmembrane region" description="Helical" evidence="9">
    <location>
        <begin position="501"/>
        <end position="519"/>
    </location>
</feature>
<keyword evidence="6 9" id="KW-0472">Membrane</keyword>
<sequence length="570" mass="66094">MEEEIEKEETDTSKEELFEDENEKQKGKMENEDTEIKDISHESQEIKSPESSPEKKNLPESHKRSESSPEKKNLPEPHKSPESSPEKKILESPKSLEKKNLPESPKSPESTVDKELEEDQGHHQGHPSEDIPSTPPESNPKTTEIILYPPSHELQSSNPKRALTLYPETSRTLSQKKEEKLFAERKHRTNITCTFIIIVILLCLLTISYLIGGTWLFLYLEETQEVAYIKEFERLKNDTAILLATELRQVKAHEAIWSQYVFKHLDIYEDALLKSTGLGYWRRDHDDGKQRWTYPNTVFYSLSLMTSTGYGSMTPRSKWGRTATVCYSIFGIPLMLSWIVCMGHLFAYYWSWMFDSVCCRFLGFGPDEDVSTTPRHQGNRKFHFRSNSVAPAPETNNSVLTNNPNETQDKSLELERTTENKFHYHLKNDVKRAYDTLQHSDTSSGIEEAIVKRNYALIDRKLNDLDHAVSIVFAMIFFIAYFVFGSVMFSLIEDLAITDILYFNYLMLVSIGPGCYELQDDIAENKIKGNLAYIIYLIFGYIMLSMVLNLIYMYFYPSSRRYRSHRRVKS</sequence>
<name>A0AAV4X5T5_9ARAC</name>
<feature type="compositionally biased region" description="Polar residues" evidence="8">
    <location>
        <begin position="387"/>
        <end position="406"/>
    </location>
</feature>
<feature type="transmembrane region" description="Helical" evidence="9">
    <location>
        <begin position="195"/>
        <end position="220"/>
    </location>
</feature>
<feature type="compositionally biased region" description="Basic and acidic residues" evidence="8">
    <location>
        <begin position="111"/>
        <end position="129"/>
    </location>
</feature>
<dbReference type="PANTHER" id="PTHR11003:SF334">
    <property type="entry name" value="FI03418P"/>
    <property type="match status" value="1"/>
</dbReference>
<keyword evidence="4 9" id="KW-1133">Transmembrane helix</keyword>
<keyword evidence="12" id="KW-1185">Reference proteome</keyword>
<evidence type="ECO:0000256" key="2">
    <source>
        <dbReference type="ARBA" id="ARBA00022448"/>
    </source>
</evidence>
<dbReference type="Pfam" id="PF07885">
    <property type="entry name" value="Ion_trans_2"/>
    <property type="match status" value="1"/>
</dbReference>
<dbReference type="Gene3D" id="1.10.287.70">
    <property type="match status" value="1"/>
</dbReference>
<evidence type="ECO:0000256" key="6">
    <source>
        <dbReference type="ARBA" id="ARBA00023136"/>
    </source>
</evidence>
<evidence type="ECO:0000256" key="9">
    <source>
        <dbReference type="SAM" id="Phobius"/>
    </source>
</evidence>
<evidence type="ECO:0000256" key="7">
    <source>
        <dbReference type="ARBA" id="ARBA00023303"/>
    </source>
</evidence>
<reference evidence="11 12" key="1">
    <citation type="submission" date="2021-06" db="EMBL/GenBank/DDBJ databases">
        <title>Caerostris darwini draft genome.</title>
        <authorList>
            <person name="Kono N."/>
            <person name="Arakawa K."/>
        </authorList>
    </citation>
    <scope>NUCLEOTIDE SEQUENCE [LARGE SCALE GENOMIC DNA]</scope>
</reference>
<dbReference type="GO" id="GO:0015271">
    <property type="term" value="F:outward rectifier potassium channel activity"/>
    <property type="evidence" value="ECO:0007669"/>
    <property type="project" value="TreeGrafter"/>
</dbReference>
<dbReference type="GO" id="GO:0005886">
    <property type="term" value="C:plasma membrane"/>
    <property type="evidence" value="ECO:0007669"/>
    <property type="project" value="TreeGrafter"/>
</dbReference>
<feature type="transmembrane region" description="Helical" evidence="9">
    <location>
        <begin position="468"/>
        <end position="489"/>
    </location>
</feature>
<keyword evidence="2" id="KW-0813">Transport</keyword>
<evidence type="ECO:0000256" key="5">
    <source>
        <dbReference type="ARBA" id="ARBA00023065"/>
    </source>
</evidence>
<keyword evidence="5" id="KW-0406">Ion transport</keyword>
<dbReference type="InterPro" id="IPR003280">
    <property type="entry name" value="2pore_dom_K_chnl"/>
</dbReference>
<feature type="transmembrane region" description="Helical" evidence="9">
    <location>
        <begin position="325"/>
        <end position="347"/>
    </location>
</feature>
<keyword evidence="7" id="KW-0407">Ion channel</keyword>
<evidence type="ECO:0000256" key="4">
    <source>
        <dbReference type="ARBA" id="ARBA00022989"/>
    </source>
</evidence>
<dbReference type="GO" id="GO:0022841">
    <property type="term" value="F:potassium ion leak channel activity"/>
    <property type="evidence" value="ECO:0007669"/>
    <property type="project" value="TreeGrafter"/>
</dbReference>
<gene>
    <name evidence="11" type="primary">AVEN_93945_1</name>
    <name evidence="11" type="ORF">CDAR_405841</name>
</gene>
<dbReference type="Proteomes" id="UP001054837">
    <property type="component" value="Unassembled WGS sequence"/>
</dbReference>
<protein>
    <submittedName>
        <fullName evidence="11">Ion_trans_2 domain-containing protein</fullName>
    </submittedName>
</protein>
<comment type="subcellular location">
    <subcellularLocation>
        <location evidence="1">Membrane</location>
        <topology evidence="1">Multi-pass membrane protein</topology>
    </subcellularLocation>
</comment>
<evidence type="ECO:0000313" key="12">
    <source>
        <dbReference type="Proteomes" id="UP001054837"/>
    </source>
</evidence>
<dbReference type="EMBL" id="BPLQ01015702">
    <property type="protein sequence ID" value="GIY89889.1"/>
    <property type="molecule type" value="Genomic_DNA"/>
</dbReference>
<dbReference type="PANTHER" id="PTHR11003">
    <property type="entry name" value="POTASSIUM CHANNEL, SUBFAMILY K"/>
    <property type="match status" value="1"/>
</dbReference>
<evidence type="ECO:0000256" key="8">
    <source>
        <dbReference type="SAM" id="MobiDB-lite"/>
    </source>
</evidence>
<evidence type="ECO:0000256" key="3">
    <source>
        <dbReference type="ARBA" id="ARBA00022692"/>
    </source>
</evidence>
<accession>A0AAV4X5T5</accession>
<organism evidence="11 12">
    <name type="scientific">Caerostris darwini</name>
    <dbReference type="NCBI Taxonomy" id="1538125"/>
    <lineage>
        <taxon>Eukaryota</taxon>
        <taxon>Metazoa</taxon>
        <taxon>Ecdysozoa</taxon>
        <taxon>Arthropoda</taxon>
        <taxon>Chelicerata</taxon>
        <taxon>Arachnida</taxon>
        <taxon>Araneae</taxon>
        <taxon>Araneomorphae</taxon>
        <taxon>Entelegynae</taxon>
        <taxon>Araneoidea</taxon>
        <taxon>Araneidae</taxon>
        <taxon>Caerostris</taxon>
    </lineage>
</organism>
<dbReference type="SUPFAM" id="SSF81324">
    <property type="entry name" value="Voltage-gated potassium channels"/>
    <property type="match status" value="2"/>
</dbReference>
<feature type="region of interest" description="Disordered" evidence="8">
    <location>
        <begin position="387"/>
        <end position="407"/>
    </location>
</feature>
<feature type="region of interest" description="Disordered" evidence="8">
    <location>
        <begin position="1"/>
        <end position="144"/>
    </location>
</feature>
<keyword evidence="3 9" id="KW-0812">Transmembrane</keyword>
<evidence type="ECO:0000259" key="10">
    <source>
        <dbReference type="Pfam" id="PF07885"/>
    </source>
</evidence>
<dbReference type="GO" id="GO:0030322">
    <property type="term" value="P:stabilization of membrane potential"/>
    <property type="evidence" value="ECO:0007669"/>
    <property type="project" value="TreeGrafter"/>
</dbReference>
<feature type="transmembrane region" description="Helical" evidence="9">
    <location>
        <begin position="531"/>
        <end position="556"/>
    </location>
</feature>
<comment type="caution">
    <text evidence="11">The sequence shown here is derived from an EMBL/GenBank/DDBJ whole genome shotgun (WGS) entry which is preliminary data.</text>
</comment>
<evidence type="ECO:0000313" key="11">
    <source>
        <dbReference type="EMBL" id="GIY89889.1"/>
    </source>
</evidence>